<evidence type="ECO:0000256" key="6">
    <source>
        <dbReference type="ARBA" id="ARBA00023136"/>
    </source>
</evidence>
<comment type="caution">
    <text evidence="9">The sequence shown here is derived from an EMBL/GenBank/DDBJ whole genome shotgun (WGS) entry which is preliminary data.</text>
</comment>
<evidence type="ECO:0000256" key="5">
    <source>
        <dbReference type="ARBA" id="ARBA00022989"/>
    </source>
</evidence>
<evidence type="ECO:0000256" key="1">
    <source>
        <dbReference type="ARBA" id="ARBA00004370"/>
    </source>
</evidence>
<accession>A0ABD0UPH5</accession>
<dbReference type="PANTHER" id="PTHR48017">
    <property type="entry name" value="OS05G0424000 PROTEIN-RELATED"/>
    <property type="match status" value="1"/>
</dbReference>
<keyword evidence="5 7" id="KW-1133">Transmembrane helix</keyword>
<gene>
    <name evidence="9" type="ORF">M5K25_014884</name>
</gene>
<dbReference type="InterPro" id="IPR013057">
    <property type="entry name" value="AA_transpt_TM"/>
</dbReference>
<feature type="transmembrane region" description="Helical" evidence="7">
    <location>
        <begin position="151"/>
        <end position="169"/>
    </location>
</feature>
<keyword evidence="4" id="KW-0029">Amino-acid transport</keyword>
<protein>
    <recommendedName>
        <fullName evidence="8">Amino acid transporter transmembrane domain-containing protein</fullName>
    </recommendedName>
</protein>
<comment type="subcellular location">
    <subcellularLocation>
        <location evidence="1">Membrane</location>
    </subcellularLocation>
</comment>
<evidence type="ECO:0000256" key="7">
    <source>
        <dbReference type="SAM" id="Phobius"/>
    </source>
</evidence>
<keyword evidence="6 7" id="KW-0472">Membrane</keyword>
<evidence type="ECO:0000259" key="8">
    <source>
        <dbReference type="Pfam" id="PF01490"/>
    </source>
</evidence>
<keyword evidence="2" id="KW-0813">Transport</keyword>
<dbReference type="GO" id="GO:0006865">
    <property type="term" value="P:amino acid transport"/>
    <property type="evidence" value="ECO:0007669"/>
    <property type="project" value="UniProtKB-KW"/>
</dbReference>
<dbReference type="Pfam" id="PF01490">
    <property type="entry name" value="Aa_trans"/>
    <property type="match status" value="1"/>
</dbReference>
<evidence type="ECO:0000313" key="9">
    <source>
        <dbReference type="EMBL" id="KAL0914529.1"/>
    </source>
</evidence>
<dbReference type="EMBL" id="JANQDX010000012">
    <property type="protein sequence ID" value="KAL0914529.1"/>
    <property type="molecule type" value="Genomic_DNA"/>
</dbReference>
<evidence type="ECO:0000313" key="10">
    <source>
        <dbReference type="Proteomes" id="UP001552299"/>
    </source>
</evidence>
<dbReference type="Proteomes" id="UP001552299">
    <property type="component" value="Unassembled WGS sequence"/>
</dbReference>
<sequence>MRIRNYWKIFLFRDAEWSTARTSLTRVIVGVDGNGSDKVWRTFQTLGDIAFAYSFSNVLIEIQLENSEVDARKKKILSHAFDILYVLRVIFPCDIQMQLGNSFVISMRIPSFNSFKLNFGSNLYHGILMAHNIKSSRKPGNGEDYLRWRKCITITTFFYMLCGVLGYTAFENDAPDNFLTGFGFYNPFWLIHIRNIFIAIHLISAYQDKSRTENSKFEQVFCQPIFQFEENLSQSRWPENSFLASECMINFQFLETI</sequence>
<keyword evidence="10" id="KW-1185">Reference proteome</keyword>
<reference evidence="9 10" key="1">
    <citation type="journal article" date="2024" name="Plant Biotechnol. J.">
        <title>Dendrobium thyrsiflorum genome and its molecular insights into genes involved in important horticultural traits.</title>
        <authorList>
            <person name="Chen B."/>
            <person name="Wang J.Y."/>
            <person name="Zheng P.J."/>
            <person name="Li K.L."/>
            <person name="Liang Y.M."/>
            <person name="Chen X.F."/>
            <person name="Zhang C."/>
            <person name="Zhao X."/>
            <person name="He X."/>
            <person name="Zhang G.Q."/>
            <person name="Liu Z.J."/>
            <person name="Xu Q."/>
        </authorList>
    </citation>
    <scope>NUCLEOTIDE SEQUENCE [LARGE SCALE GENOMIC DNA]</scope>
    <source>
        <strain evidence="9">GZMU011</strain>
    </source>
</reference>
<feature type="domain" description="Amino acid transporter transmembrane" evidence="8">
    <location>
        <begin position="152"/>
        <end position="234"/>
    </location>
</feature>
<organism evidence="9 10">
    <name type="scientific">Dendrobium thyrsiflorum</name>
    <name type="common">Pinecone-like raceme dendrobium</name>
    <name type="synonym">Orchid</name>
    <dbReference type="NCBI Taxonomy" id="117978"/>
    <lineage>
        <taxon>Eukaryota</taxon>
        <taxon>Viridiplantae</taxon>
        <taxon>Streptophyta</taxon>
        <taxon>Embryophyta</taxon>
        <taxon>Tracheophyta</taxon>
        <taxon>Spermatophyta</taxon>
        <taxon>Magnoliopsida</taxon>
        <taxon>Liliopsida</taxon>
        <taxon>Asparagales</taxon>
        <taxon>Orchidaceae</taxon>
        <taxon>Epidendroideae</taxon>
        <taxon>Malaxideae</taxon>
        <taxon>Dendrobiinae</taxon>
        <taxon>Dendrobium</taxon>
    </lineage>
</organism>
<feature type="transmembrane region" description="Helical" evidence="7">
    <location>
        <begin position="189"/>
        <end position="206"/>
    </location>
</feature>
<dbReference type="GO" id="GO:0016020">
    <property type="term" value="C:membrane"/>
    <property type="evidence" value="ECO:0007669"/>
    <property type="project" value="UniProtKB-SubCell"/>
</dbReference>
<name>A0ABD0UPH5_DENTH</name>
<keyword evidence="3 7" id="KW-0812">Transmembrane</keyword>
<proteinExistence type="predicted"/>
<dbReference type="AlphaFoldDB" id="A0ABD0UPH5"/>
<evidence type="ECO:0000256" key="2">
    <source>
        <dbReference type="ARBA" id="ARBA00022448"/>
    </source>
</evidence>
<evidence type="ECO:0000256" key="4">
    <source>
        <dbReference type="ARBA" id="ARBA00022970"/>
    </source>
</evidence>
<evidence type="ECO:0000256" key="3">
    <source>
        <dbReference type="ARBA" id="ARBA00022692"/>
    </source>
</evidence>